<dbReference type="RefSeq" id="XP_039234394.1">
    <property type="nucleotide sequence ID" value="XM_039378460.1"/>
</dbReference>
<sequence length="221" mass="22280">MVFTSGMGAKGAVAVTRAGRCCGGAQQRPSLPPRGRRGAVGPAEGREPGLCWAGGVLLCVPCRAVPCDRSEFVTPPSPPGSASPLPLPAPALPRPLHPPRGGAGGGEGLPGYLGRPSPAPLGPGLAPGAVQGGARPLGQRREGTAPAFVRPAWKASREPVARGNGLAVAVPCAGGAGIPRVPWFSLKVQSKAGSQSREALTNATARLYRVLISFSEVSVID</sequence>
<evidence type="ECO:0000313" key="5">
    <source>
        <dbReference type="RefSeq" id="XP_039234394.1"/>
    </source>
</evidence>
<evidence type="ECO:0000313" key="4">
    <source>
        <dbReference type="RefSeq" id="XP_039234393.1"/>
    </source>
</evidence>
<dbReference type="GeneID" id="120322638"/>
<protein>
    <submittedName>
        <fullName evidence="3 4">Basic proline-rich protein-like isoform X1</fullName>
    </submittedName>
</protein>
<organism evidence="2 5">
    <name type="scientific">Pipra filicauda</name>
    <name type="common">Wire-tailed manakin</name>
    <dbReference type="NCBI Taxonomy" id="649802"/>
    <lineage>
        <taxon>Eukaryota</taxon>
        <taxon>Metazoa</taxon>
        <taxon>Chordata</taxon>
        <taxon>Craniata</taxon>
        <taxon>Vertebrata</taxon>
        <taxon>Euteleostomi</taxon>
        <taxon>Archelosauria</taxon>
        <taxon>Archosauria</taxon>
        <taxon>Dinosauria</taxon>
        <taxon>Saurischia</taxon>
        <taxon>Theropoda</taxon>
        <taxon>Coelurosauria</taxon>
        <taxon>Aves</taxon>
        <taxon>Neognathae</taxon>
        <taxon>Neoaves</taxon>
        <taxon>Telluraves</taxon>
        <taxon>Australaves</taxon>
        <taxon>Passeriformes</taxon>
        <taxon>Pipridae</taxon>
        <taxon>Pipra</taxon>
    </lineage>
</organism>
<reference evidence="3 4" key="1">
    <citation type="submission" date="2025-04" db="UniProtKB">
        <authorList>
            <consortium name="RefSeq"/>
        </authorList>
    </citation>
    <scope>IDENTIFICATION</scope>
    <source>
        <tissue evidence="3 4">Muscle</tissue>
    </source>
</reference>
<gene>
    <name evidence="3 4 5" type="primary">LOC120322638</name>
</gene>
<feature type="compositionally biased region" description="Low complexity" evidence="1">
    <location>
        <begin position="112"/>
        <end position="134"/>
    </location>
</feature>
<feature type="region of interest" description="Disordered" evidence="1">
    <location>
        <begin position="72"/>
        <end position="145"/>
    </location>
</feature>
<dbReference type="RefSeq" id="XP_039234393.1">
    <property type="nucleotide sequence ID" value="XM_039378459.1"/>
</dbReference>
<feature type="compositionally biased region" description="Pro residues" evidence="1">
    <location>
        <begin position="75"/>
        <end position="98"/>
    </location>
</feature>
<proteinExistence type="predicted"/>
<accession>A0A7R5KDG6</accession>
<name>A0A7R5KDG6_9PASS</name>
<dbReference type="RefSeq" id="XP_039234392.1">
    <property type="nucleotide sequence ID" value="XM_039378458.1"/>
</dbReference>
<evidence type="ECO:0000313" key="3">
    <source>
        <dbReference type="RefSeq" id="XP_039234392.1"/>
    </source>
</evidence>
<feature type="region of interest" description="Disordered" evidence="1">
    <location>
        <begin position="22"/>
        <end position="43"/>
    </location>
</feature>
<dbReference type="Proteomes" id="UP000504627">
    <property type="component" value="Unplaced"/>
</dbReference>
<keyword evidence="2" id="KW-1185">Reference proteome</keyword>
<dbReference type="AlphaFoldDB" id="A0A7R5KDG6"/>
<evidence type="ECO:0000256" key="1">
    <source>
        <dbReference type="SAM" id="MobiDB-lite"/>
    </source>
</evidence>
<feature type="compositionally biased region" description="Gly residues" evidence="1">
    <location>
        <begin position="101"/>
        <end position="111"/>
    </location>
</feature>
<evidence type="ECO:0000313" key="2">
    <source>
        <dbReference type="Proteomes" id="UP000504627"/>
    </source>
</evidence>